<dbReference type="HOGENOM" id="CLU_1349075_0_0_1"/>
<dbReference type="AlphaFoldDB" id="A0A0C2YKF1"/>
<reference evidence="2 3" key="1">
    <citation type="submission" date="2014-04" db="EMBL/GenBank/DDBJ databases">
        <authorList>
            <consortium name="DOE Joint Genome Institute"/>
            <person name="Kuo A."/>
            <person name="Gay G."/>
            <person name="Dore J."/>
            <person name="Kohler A."/>
            <person name="Nagy L.G."/>
            <person name="Floudas D."/>
            <person name="Copeland A."/>
            <person name="Barry K.W."/>
            <person name="Cichocki N."/>
            <person name="Veneault-Fourrey C."/>
            <person name="LaButti K."/>
            <person name="Lindquist E.A."/>
            <person name="Lipzen A."/>
            <person name="Lundell T."/>
            <person name="Morin E."/>
            <person name="Murat C."/>
            <person name="Sun H."/>
            <person name="Tunlid A."/>
            <person name="Henrissat B."/>
            <person name="Grigoriev I.V."/>
            <person name="Hibbett D.S."/>
            <person name="Martin F."/>
            <person name="Nordberg H.P."/>
            <person name="Cantor M.N."/>
            <person name="Hua S.X."/>
        </authorList>
    </citation>
    <scope>NUCLEOTIDE SEQUENCE [LARGE SCALE GENOMIC DNA]</scope>
    <source>
        <strain evidence="3">h7</strain>
    </source>
</reference>
<protein>
    <submittedName>
        <fullName evidence="2">Uncharacterized protein</fullName>
    </submittedName>
</protein>
<feature type="compositionally biased region" description="Low complexity" evidence="1">
    <location>
        <begin position="172"/>
        <end position="181"/>
    </location>
</feature>
<dbReference type="EMBL" id="KN831780">
    <property type="protein sequence ID" value="KIM41507.1"/>
    <property type="molecule type" value="Genomic_DNA"/>
</dbReference>
<dbReference type="OrthoDB" id="2107166at2759"/>
<reference evidence="3" key="2">
    <citation type="submission" date="2015-01" db="EMBL/GenBank/DDBJ databases">
        <title>Evolutionary Origins and Diversification of the Mycorrhizal Mutualists.</title>
        <authorList>
            <consortium name="DOE Joint Genome Institute"/>
            <consortium name="Mycorrhizal Genomics Consortium"/>
            <person name="Kohler A."/>
            <person name="Kuo A."/>
            <person name="Nagy L.G."/>
            <person name="Floudas D."/>
            <person name="Copeland A."/>
            <person name="Barry K.W."/>
            <person name="Cichocki N."/>
            <person name="Veneault-Fourrey C."/>
            <person name="LaButti K."/>
            <person name="Lindquist E.A."/>
            <person name="Lipzen A."/>
            <person name="Lundell T."/>
            <person name="Morin E."/>
            <person name="Murat C."/>
            <person name="Riley R."/>
            <person name="Ohm R."/>
            <person name="Sun H."/>
            <person name="Tunlid A."/>
            <person name="Henrissat B."/>
            <person name="Grigoriev I.V."/>
            <person name="Hibbett D.S."/>
            <person name="Martin F."/>
        </authorList>
    </citation>
    <scope>NUCLEOTIDE SEQUENCE [LARGE SCALE GENOMIC DNA]</scope>
    <source>
        <strain evidence="3">h7</strain>
    </source>
</reference>
<feature type="region of interest" description="Disordered" evidence="1">
    <location>
        <begin position="1"/>
        <end position="203"/>
    </location>
</feature>
<name>A0A0C2YKF1_HEBCY</name>
<keyword evidence="3" id="KW-1185">Reference proteome</keyword>
<feature type="compositionally biased region" description="Basic and acidic residues" evidence="1">
    <location>
        <begin position="1"/>
        <end position="13"/>
    </location>
</feature>
<feature type="compositionally biased region" description="Polar residues" evidence="1">
    <location>
        <begin position="118"/>
        <end position="133"/>
    </location>
</feature>
<organism evidence="2 3">
    <name type="scientific">Hebeloma cylindrosporum</name>
    <dbReference type="NCBI Taxonomy" id="76867"/>
    <lineage>
        <taxon>Eukaryota</taxon>
        <taxon>Fungi</taxon>
        <taxon>Dikarya</taxon>
        <taxon>Basidiomycota</taxon>
        <taxon>Agaricomycotina</taxon>
        <taxon>Agaricomycetes</taxon>
        <taxon>Agaricomycetidae</taxon>
        <taxon>Agaricales</taxon>
        <taxon>Agaricineae</taxon>
        <taxon>Hymenogastraceae</taxon>
        <taxon>Hebeloma</taxon>
    </lineage>
</organism>
<evidence type="ECO:0000256" key="1">
    <source>
        <dbReference type="SAM" id="MobiDB-lite"/>
    </source>
</evidence>
<evidence type="ECO:0000313" key="3">
    <source>
        <dbReference type="Proteomes" id="UP000053424"/>
    </source>
</evidence>
<proteinExistence type="predicted"/>
<evidence type="ECO:0000313" key="2">
    <source>
        <dbReference type="EMBL" id="KIM41507.1"/>
    </source>
</evidence>
<sequence length="203" mass="22324">MTPIRDMRRDVVREGAFASTERGVRPRSSTLPAMRQHGEEPPPRTFADILPPELITTSSLSNGAAPPSSSRFSSPRISRPSTGSESSSQTASAQRLVDAVRRSALPKMQGVVTDLRRSVTSMRRNKNKPSSSRFDIGAKQGTSGSYTRFGEEEEEENEGDEDEKAKEMLNRTVSSTTTSNSMGTLDRSDSAHRPTMSMDRTHF</sequence>
<feature type="compositionally biased region" description="Acidic residues" evidence="1">
    <location>
        <begin position="151"/>
        <end position="162"/>
    </location>
</feature>
<dbReference type="Proteomes" id="UP000053424">
    <property type="component" value="Unassembled WGS sequence"/>
</dbReference>
<gene>
    <name evidence="2" type="ORF">M413DRAFT_445494</name>
</gene>
<accession>A0A0C2YKF1</accession>
<feature type="compositionally biased region" description="Low complexity" evidence="1">
    <location>
        <begin position="66"/>
        <end position="95"/>
    </location>
</feature>